<dbReference type="Proteomes" id="UP000246635">
    <property type="component" value="Unassembled WGS sequence"/>
</dbReference>
<keyword evidence="10" id="KW-1185">Reference proteome</keyword>
<dbReference type="RefSeq" id="WP_110045252.1">
    <property type="nucleotide sequence ID" value="NZ_CP054612.1"/>
</dbReference>
<evidence type="ECO:0000256" key="3">
    <source>
        <dbReference type="ARBA" id="ARBA00022553"/>
    </source>
</evidence>
<dbReference type="InterPro" id="IPR003594">
    <property type="entry name" value="HATPase_dom"/>
</dbReference>
<name>A0A2V2YRH3_9BACL</name>
<dbReference type="SMART" id="SM00304">
    <property type="entry name" value="HAMP"/>
    <property type="match status" value="1"/>
</dbReference>
<keyword evidence="2" id="KW-1003">Cell membrane</keyword>
<organism evidence="9 10">
    <name type="scientific">Paenibacillus cellulosilyticus</name>
    <dbReference type="NCBI Taxonomy" id="375489"/>
    <lineage>
        <taxon>Bacteria</taxon>
        <taxon>Bacillati</taxon>
        <taxon>Bacillota</taxon>
        <taxon>Bacilli</taxon>
        <taxon>Bacillales</taxon>
        <taxon>Paenibacillaceae</taxon>
        <taxon>Paenibacillus</taxon>
    </lineage>
</organism>
<dbReference type="AlphaFoldDB" id="A0A2V2YRH3"/>
<dbReference type="GO" id="GO:0005886">
    <property type="term" value="C:plasma membrane"/>
    <property type="evidence" value="ECO:0007669"/>
    <property type="project" value="UniProtKB-SubCell"/>
</dbReference>
<evidence type="ECO:0000259" key="8">
    <source>
        <dbReference type="PROSITE" id="PS50885"/>
    </source>
</evidence>
<comment type="caution">
    <text evidence="9">The sequence shown here is derived from an EMBL/GenBank/DDBJ whole genome shotgun (WGS) entry which is preliminary data.</text>
</comment>
<evidence type="ECO:0000313" key="9">
    <source>
        <dbReference type="EMBL" id="PWV99510.1"/>
    </source>
</evidence>
<keyword evidence="7" id="KW-1133">Transmembrane helix</keyword>
<dbReference type="PROSITE" id="PS50885">
    <property type="entry name" value="HAMP"/>
    <property type="match status" value="1"/>
</dbReference>
<sequence length="590" mass="67855">MRVNLREVFSLNNVRLRNKMLIVYFLSVFIPVILTNVIFYDITTTNVKHQKMKDISLAIEEIRNDFMAQVDAAVGISAVIYNDPYLNQYLEENYEVPAAYVLNYQSYIISVLSKYSPVYETIQRITLYTNNNSIIYGGQVEPITDQTRQQPWYQLIRDSKPSTPYLLKTTIDYLGASGDVLSVISKISDSGGSEQWEKLMRIDLHPEAIKEIFNNVILEGGNLYLLHDNEVQYSTNSSIDPSRMADFSSAPVPKGTIVIDEDFLNVSYLSGWRIVGEFQESAVLKEVHKSRNFVLYLAVPNLLLSTLVIIWFTRSLNVRLIRILKQMKRVKNHSFETIERQDTKDEIGQLTAEFNRMTLQIKSLIHDVYIADIQKKELQLERNQSQLHALQSQINPHFLFNSLETIRMRSLIKKEEETAKIIHNMAKIFRKSLTWGKDWVTIKDELDLVACFLEIQRYRFGDKLDFRIEADESVLDLMIPKMTLQPLVENASIHGIEKSKKAGLIRVTVEMTAEGLVCTVQDNGAGIPAERLDMIVSGLENDEDIGESVGIKNVYYRLKLYYKEKVHFEVASEEGEGTVFRIMVKESLIT</sequence>
<feature type="domain" description="HAMP" evidence="8">
    <location>
        <begin position="314"/>
        <end position="366"/>
    </location>
</feature>
<dbReference type="EMBL" id="QGTQ01000014">
    <property type="protein sequence ID" value="PWV99510.1"/>
    <property type="molecule type" value="Genomic_DNA"/>
</dbReference>
<dbReference type="InterPro" id="IPR010559">
    <property type="entry name" value="Sig_transdc_His_kin_internal"/>
</dbReference>
<dbReference type="InterPro" id="IPR050640">
    <property type="entry name" value="Bact_2-comp_sensor_kinase"/>
</dbReference>
<dbReference type="OrthoDB" id="9776552at2"/>
<keyword evidence="7" id="KW-0812">Transmembrane</keyword>
<dbReference type="Gene3D" id="3.30.565.10">
    <property type="entry name" value="Histidine kinase-like ATPase, C-terminal domain"/>
    <property type="match status" value="1"/>
</dbReference>
<dbReference type="CDD" id="cd06225">
    <property type="entry name" value="HAMP"/>
    <property type="match status" value="1"/>
</dbReference>
<dbReference type="SUPFAM" id="SSF55874">
    <property type="entry name" value="ATPase domain of HSP90 chaperone/DNA topoisomerase II/histidine kinase"/>
    <property type="match status" value="1"/>
</dbReference>
<gene>
    <name evidence="9" type="ORF">DFQ01_11487</name>
</gene>
<dbReference type="Pfam" id="PF00672">
    <property type="entry name" value="HAMP"/>
    <property type="match status" value="1"/>
</dbReference>
<feature type="transmembrane region" description="Helical" evidence="7">
    <location>
        <begin position="21"/>
        <end position="40"/>
    </location>
</feature>
<dbReference type="InterPro" id="IPR003660">
    <property type="entry name" value="HAMP_dom"/>
</dbReference>
<keyword evidence="4" id="KW-0808">Transferase</keyword>
<dbReference type="GO" id="GO:0000155">
    <property type="term" value="F:phosphorelay sensor kinase activity"/>
    <property type="evidence" value="ECO:0007669"/>
    <property type="project" value="InterPro"/>
</dbReference>
<evidence type="ECO:0000256" key="7">
    <source>
        <dbReference type="SAM" id="Phobius"/>
    </source>
</evidence>
<reference evidence="9 10" key="1">
    <citation type="submission" date="2018-05" db="EMBL/GenBank/DDBJ databases">
        <title>Genomic Encyclopedia of Type Strains, Phase III (KMG-III): the genomes of soil and plant-associated and newly described type strains.</title>
        <authorList>
            <person name="Whitman W."/>
        </authorList>
    </citation>
    <scope>NUCLEOTIDE SEQUENCE [LARGE SCALE GENOMIC DNA]</scope>
    <source>
        <strain evidence="9 10">CECT 5696</strain>
    </source>
</reference>
<dbReference type="PANTHER" id="PTHR34220:SF7">
    <property type="entry name" value="SENSOR HISTIDINE KINASE YPDA"/>
    <property type="match status" value="1"/>
</dbReference>
<dbReference type="Pfam" id="PF06580">
    <property type="entry name" value="His_kinase"/>
    <property type="match status" value="1"/>
</dbReference>
<accession>A0A2V2YRH3</accession>
<dbReference type="PANTHER" id="PTHR34220">
    <property type="entry name" value="SENSOR HISTIDINE KINASE YPDA"/>
    <property type="match status" value="1"/>
</dbReference>
<evidence type="ECO:0000256" key="2">
    <source>
        <dbReference type="ARBA" id="ARBA00022475"/>
    </source>
</evidence>
<dbReference type="SUPFAM" id="SSF158472">
    <property type="entry name" value="HAMP domain-like"/>
    <property type="match status" value="1"/>
</dbReference>
<keyword evidence="3" id="KW-0597">Phosphoprotein</keyword>
<proteinExistence type="predicted"/>
<evidence type="ECO:0000256" key="6">
    <source>
        <dbReference type="ARBA" id="ARBA00023136"/>
    </source>
</evidence>
<evidence type="ECO:0000256" key="4">
    <source>
        <dbReference type="ARBA" id="ARBA00022679"/>
    </source>
</evidence>
<keyword evidence="6 7" id="KW-0472">Membrane</keyword>
<evidence type="ECO:0000256" key="1">
    <source>
        <dbReference type="ARBA" id="ARBA00004651"/>
    </source>
</evidence>
<keyword evidence="5 9" id="KW-0418">Kinase</keyword>
<evidence type="ECO:0000256" key="5">
    <source>
        <dbReference type="ARBA" id="ARBA00022777"/>
    </source>
</evidence>
<comment type="subcellular location">
    <subcellularLocation>
        <location evidence="1">Cell membrane</location>
        <topology evidence="1">Multi-pass membrane protein</topology>
    </subcellularLocation>
</comment>
<dbReference type="Pfam" id="PF02518">
    <property type="entry name" value="HATPase_c"/>
    <property type="match status" value="1"/>
</dbReference>
<dbReference type="Gene3D" id="6.10.340.10">
    <property type="match status" value="1"/>
</dbReference>
<feature type="transmembrane region" description="Helical" evidence="7">
    <location>
        <begin position="293"/>
        <end position="312"/>
    </location>
</feature>
<dbReference type="InterPro" id="IPR036890">
    <property type="entry name" value="HATPase_C_sf"/>
</dbReference>
<evidence type="ECO:0000313" key="10">
    <source>
        <dbReference type="Proteomes" id="UP000246635"/>
    </source>
</evidence>
<protein>
    <submittedName>
        <fullName evidence="9">Two-component system sensor histidine kinase YesM</fullName>
    </submittedName>
</protein>